<proteinExistence type="predicted"/>
<dbReference type="EMBL" id="UINC01144375">
    <property type="protein sequence ID" value="SVD33843.1"/>
    <property type="molecule type" value="Genomic_DNA"/>
</dbReference>
<gene>
    <name evidence="2" type="ORF">METZ01_LOCUS386697</name>
</gene>
<feature type="non-terminal residue" evidence="2">
    <location>
        <position position="106"/>
    </location>
</feature>
<feature type="region of interest" description="Disordered" evidence="1">
    <location>
        <begin position="50"/>
        <end position="85"/>
    </location>
</feature>
<reference evidence="2" key="1">
    <citation type="submission" date="2018-05" db="EMBL/GenBank/DDBJ databases">
        <authorList>
            <person name="Lanie J.A."/>
            <person name="Ng W.-L."/>
            <person name="Kazmierczak K.M."/>
            <person name="Andrzejewski T.M."/>
            <person name="Davidsen T.M."/>
            <person name="Wayne K.J."/>
            <person name="Tettelin H."/>
            <person name="Glass J.I."/>
            <person name="Rusch D."/>
            <person name="Podicherti R."/>
            <person name="Tsui H.-C.T."/>
            <person name="Winkler M.E."/>
        </authorList>
    </citation>
    <scope>NUCLEOTIDE SEQUENCE</scope>
</reference>
<accession>A0A382UHS9</accession>
<name>A0A382UHS9_9ZZZZ</name>
<protein>
    <submittedName>
        <fullName evidence="2">Uncharacterized protein</fullName>
    </submittedName>
</protein>
<evidence type="ECO:0000313" key="2">
    <source>
        <dbReference type="EMBL" id="SVD33843.1"/>
    </source>
</evidence>
<evidence type="ECO:0000256" key="1">
    <source>
        <dbReference type="SAM" id="MobiDB-lite"/>
    </source>
</evidence>
<dbReference type="AlphaFoldDB" id="A0A382UHS9"/>
<sequence length="106" mass="10970">MAKLTKLLSLSTFLLASLTATTTAPQLLAQALHPAQLDAGENSPVVRSLRRGNPLFHSSPPPPPGSLAAAFQNPIPGTQAGTPDEVEPVVLGRDQWNEGAAGKEAP</sequence>
<organism evidence="2">
    <name type="scientific">marine metagenome</name>
    <dbReference type="NCBI Taxonomy" id="408172"/>
    <lineage>
        <taxon>unclassified sequences</taxon>
        <taxon>metagenomes</taxon>
        <taxon>ecological metagenomes</taxon>
    </lineage>
</organism>